<reference evidence="5" key="1">
    <citation type="submission" date="2019-11" db="EMBL/GenBank/DDBJ databases">
        <authorList>
            <person name="Feng L."/>
        </authorList>
    </citation>
    <scope>NUCLEOTIDE SEQUENCE</scope>
    <source>
        <strain evidence="5">AcaccaeLFYP115</strain>
    </source>
</reference>
<sequence length="269" mass="29672">MSYAVRVESLTKSYGSHTVLKGLSFQVKKGEIFGVLGVNGAGKTTTLECMEGLRKYDSGKITADGRVGIQLQSASLPAFIKPMEAIQLFAKWNHTKVNNSVLSALGINELKKMKYADLSTGQKRRLHLALAVIGNPDIIFLDEPTAGLDVGGRISLHDQIGKLNNQGKTIILASHDMAEVEKLCDRIAILHEGRIAFMGTVSELTVKAGGQYDIKITTELGEEHYTSDQIGETMFKLLKNYQTRNLQILDIEINRGKLEQFFMKLTEGE</sequence>
<dbReference type="PANTHER" id="PTHR42711">
    <property type="entry name" value="ABC TRANSPORTER ATP-BINDING PROTEIN"/>
    <property type="match status" value="1"/>
</dbReference>
<dbReference type="PANTHER" id="PTHR42711:SF5">
    <property type="entry name" value="ABC TRANSPORTER ATP-BINDING PROTEIN NATA"/>
    <property type="match status" value="1"/>
</dbReference>
<keyword evidence="2" id="KW-0813">Transport</keyword>
<evidence type="ECO:0000256" key="3">
    <source>
        <dbReference type="ARBA" id="ARBA00022741"/>
    </source>
</evidence>
<dbReference type="SMART" id="SM00382">
    <property type="entry name" value="AAA"/>
    <property type="match status" value="1"/>
</dbReference>
<evidence type="ECO:0000313" key="5">
    <source>
        <dbReference type="EMBL" id="VYS99569.1"/>
    </source>
</evidence>
<dbReference type="GeneID" id="69471025"/>
<dbReference type="InterPro" id="IPR050763">
    <property type="entry name" value="ABC_transporter_ATP-binding"/>
</dbReference>
<dbReference type="InterPro" id="IPR003439">
    <property type="entry name" value="ABC_transporter-like_ATP-bd"/>
</dbReference>
<dbReference type="EMBL" id="CACRSQ010000003">
    <property type="protein sequence ID" value="VYS99569.1"/>
    <property type="molecule type" value="Genomic_DNA"/>
</dbReference>
<evidence type="ECO:0000256" key="1">
    <source>
        <dbReference type="ARBA" id="ARBA00005417"/>
    </source>
</evidence>
<dbReference type="InterPro" id="IPR003593">
    <property type="entry name" value="AAA+_ATPase"/>
</dbReference>
<keyword evidence="3" id="KW-0547">Nucleotide-binding</keyword>
<dbReference type="AlphaFoldDB" id="A0A6N2T2F0"/>
<proteinExistence type="inferred from homology"/>
<keyword evidence="5" id="KW-0378">Hydrolase</keyword>
<dbReference type="CDD" id="cd03230">
    <property type="entry name" value="ABC_DR_subfamily_A"/>
    <property type="match status" value="1"/>
</dbReference>
<name>A0A6N2T2F0_9FIRM</name>
<comment type="similarity">
    <text evidence="1">Belongs to the ABC transporter superfamily.</text>
</comment>
<dbReference type="GO" id="GO:0005524">
    <property type="term" value="F:ATP binding"/>
    <property type="evidence" value="ECO:0007669"/>
    <property type="project" value="UniProtKB-KW"/>
</dbReference>
<gene>
    <name evidence="5" type="ORF">ACLFYP115_01233</name>
</gene>
<dbReference type="RefSeq" id="WP_006566871.1">
    <property type="nucleotide sequence ID" value="NZ_BAABRZ010000001.1"/>
</dbReference>
<evidence type="ECO:0000256" key="2">
    <source>
        <dbReference type="ARBA" id="ARBA00022448"/>
    </source>
</evidence>
<dbReference type="InterPro" id="IPR027417">
    <property type="entry name" value="P-loop_NTPase"/>
</dbReference>
<dbReference type="Pfam" id="PF00005">
    <property type="entry name" value="ABC_tran"/>
    <property type="match status" value="1"/>
</dbReference>
<organism evidence="5">
    <name type="scientific">Anaerostipes caccae</name>
    <dbReference type="NCBI Taxonomy" id="105841"/>
    <lineage>
        <taxon>Bacteria</taxon>
        <taxon>Bacillati</taxon>
        <taxon>Bacillota</taxon>
        <taxon>Clostridia</taxon>
        <taxon>Lachnospirales</taxon>
        <taxon>Lachnospiraceae</taxon>
        <taxon>Anaerostipes</taxon>
    </lineage>
</organism>
<dbReference type="GO" id="GO:0016887">
    <property type="term" value="F:ATP hydrolysis activity"/>
    <property type="evidence" value="ECO:0007669"/>
    <property type="project" value="InterPro"/>
</dbReference>
<dbReference type="SUPFAM" id="SSF52540">
    <property type="entry name" value="P-loop containing nucleoside triphosphate hydrolases"/>
    <property type="match status" value="1"/>
</dbReference>
<accession>A0A6N2T2F0</accession>
<protein>
    <submittedName>
        <fullName evidence="5">Fluoroquinolones export ATP-binding protein/MT2762</fullName>
        <ecNumber evidence="5">3.6.3.-</ecNumber>
    </submittedName>
</protein>
<dbReference type="EC" id="3.6.3.-" evidence="5"/>
<evidence type="ECO:0000256" key="4">
    <source>
        <dbReference type="ARBA" id="ARBA00022840"/>
    </source>
</evidence>
<dbReference type="PROSITE" id="PS50893">
    <property type="entry name" value="ABC_TRANSPORTER_2"/>
    <property type="match status" value="1"/>
</dbReference>
<dbReference type="Gene3D" id="3.40.50.300">
    <property type="entry name" value="P-loop containing nucleotide triphosphate hydrolases"/>
    <property type="match status" value="1"/>
</dbReference>
<keyword evidence="4 5" id="KW-0067">ATP-binding</keyword>